<evidence type="ECO:0000256" key="1">
    <source>
        <dbReference type="ARBA" id="ARBA00007469"/>
    </source>
</evidence>
<dbReference type="SUPFAM" id="SSF55895">
    <property type="entry name" value="Ribonuclease Rh-like"/>
    <property type="match status" value="1"/>
</dbReference>
<gene>
    <name evidence="3" type="ORF">HT578_13225</name>
</gene>
<evidence type="ECO:0000313" key="4">
    <source>
        <dbReference type="Proteomes" id="UP000677126"/>
    </source>
</evidence>
<organism evidence="3 4">
    <name type="scientific">Novosphingobium decolorationis</name>
    <dbReference type="NCBI Taxonomy" id="2698673"/>
    <lineage>
        <taxon>Bacteria</taxon>
        <taxon>Pseudomonadati</taxon>
        <taxon>Pseudomonadota</taxon>
        <taxon>Alphaproteobacteria</taxon>
        <taxon>Sphingomonadales</taxon>
        <taxon>Sphingomonadaceae</taxon>
        <taxon>Novosphingobium</taxon>
    </lineage>
</organism>
<sequence length="243" mass="27228">MARTGICIGLGLALVLVLVAMPLGPQHALAQAYQCRMPRQLAPPGPVTPDGPARPRPVAGYTLAASWSPDWCKTHGNPKAMQCDTRFGRFGFILHGLWPEAARGPSPQWCAATPLPRPQTLRKHLCMTPSPTLLVHEWAKHGSCMTKDPAKYYRVSAILWRSVHWPDADRLSRKEDLRAGDVRDAFLARNQDWPRKAIGIHLSRKGWLQEVRLCYGADFRPRACDSRRLGARDDTAMKIWRGL</sequence>
<dbReference type="PROSITE" id="PS00531">
    <property type="entry name" value="RNASE_T2_2"/>
    <property type="match status" value="1"/>
</dbReference>
<reference evidence="3 4" key="1">
    <citation type="journal article" date="2021" name="Int. J. Syst. Evol. Microbiol.">
        <title>Novosphingobium decolorationis sp. nov., an aniline blue-decolourizing bacterium isolated from East Pacific sediment.</title>
        <authorList>
            <person name="Chen X."/>
            <person name="Dong B."/>
            <person name="Chen T."/>
            <person name="Ren N."/>
            <person name="Wang J."/>
            <person name="Xu Y."/>
            <person name="Yang J."/>
            <person name="Zhu S."/>
            <person name="Chen J."/>
        </authorList>
    </citation>
    <scope>NUCLEOTIDE SEQUENCE [LARGE SCALE GENOMIC DNA]</scope>
    <source>
        <strain evidence="3 4">502str22</strain>
    </source>
</reference>
<dbReference type="InterPro" id="IPR033130">
    <property type="entry name" value="RNase_T2_His_AS_2"/>
</dbReference>
<dbReference type="InterPro" id="IPR001568">
    <property type="entry name" value="RNase_T2-like"/>
</dbReference>
<accession>A0ABX8E6U2</accession>
<dbReference type="Proteomes" id="UP000677126">
    <property type="component" value="Chromosome"/>
</dbReference>
<dbReference type="RefSeq" id="WP_213500001.1">
    <property type="nucleotide sequence ID" value="NZ_CP054856.1"/>
</dbReference>
<keyword evidence="4" id="KW-1185">Reference proteome</keyword>
<name>A0ABX8E6U2_9SPHN</name>
<dbReference type="Pfam" id="PF00445">
    <property type="entry name" value="Ribonuclease_T2"/>
    <property type="match status" value="1"/>
</dbReference>
<protein>
    <submittedName>
        <fullName evidence="3">Ribonuclease T</fullName>
    </submittedName>
</protein>
<evidence type="ECO:0000256" key="2">
    <source>
        <dbReference type="RuleBase" id="RU004328"/>
    </source>
</evidence>
<dbReference type="PROSITE" id="PS00530">
    <property type="entry name" value="RNASE_T2_1"/>
    <property type="match status" value="1"/>
</dbReference>
<evidence type="ECO:0000313" key="3">
    <source>
        <dbReference type="EMBL" id="QVM84523.1"/>
    </source>
</evidence>
<dbReference type="InterPro" id="IPR036430">
    <property type="entry name" value="RNase_T2-like_sf"/>
</dbReference>
<dbReference type="InterPro" id="IPR018188">
    <property type="entry name" value="RNase_T2_His_AS_1"/>
</dbReference>
<dbReference type="EMBL" id="CP054856">
    <property type="protein sequence ID" value="QVM84523.1"/>
    <property type="molecule type" value="Genomic_DNA"/>
</dbReference>
<proteinExistence type="inferred from homology"/>
<comment type="similarity">
    <text evidence="1 2">Belongs to the RNase T2 family.</text>
</comment>
<dbReference type="PANTHER" id="PTHR11240">
    <property type="entry name" value="RIBONUCLEASE T2"/>
    <property type="match status" value="1"/>
</dbReference>
<dbReference type="PANTHER" id="PTHR11240:SF22">
    <property type="entry name" value="RIBONUCLEASE T2"/>
    <property type="match status" value="1"/>
</dbReference>
<dbReference type="Gene3D" id="3.90.730.10">
    <property type="entry name" value="Ribonuclease T2-like"/>
    <property type="match status" value="1"/>
</dbReference>